<dbReference type="RefSeq" id="WP_199026120.1">
    <property type="nucleotide sequence ID" value="NZ_JAELVR010000012.1"/>
</dbReference>
<protein>
    <recommendedName>
        <fullName evidence="3">Antibiotic biosynthesis monooxygenase</fullName>
    </recommendedName>
</protein>
<dbReference type="EMBL" id="JAELVR010000012">
    <property type="protein sequence ID" value="MBJ6373251.1"/>
    <property type="molecule type" value="Genomic_DNA"/>
</dbReference>
<comment type="caution">
    <text evidence="1">The sequence shown here is derived from an EMBL/GenBank/DDBJ whole genome shotgun (WGS) entry which is preliminary data.</text>
</comment>
<dbReference type="AlphaFoldDB" id="A0A8J7LX71"/>
<evidence type="ECO:0000313" key="1">
    <source>
        <dbReference type="EMBL" id="MBJ6373251.1"/>
    </source>
</evidence>
<sequence>MTGGVVRKWEATIARKDVDQWRETFLTRVYPGMSAIVGHKGIRVLLSRDADPCRMTVLTTWDDMAAIESFAGEDPARTVLPDFMAPFFPDHDLMATFHDDLPLEIN</sequence>
<evidence type="ECO:0008006" key="3">
    <source>
        <dbReference type="Google" id="ProtNLM"/>
    </source>
</evidence>
<proteinExistence type="predicted"/>
<organism evidence="1 2">
    <name type="scientific">Sedimentitalea arenosa</name>
    <dbReference type="NCBI Taxonomy" id="2798803"/>
    <lineage>
        <taxon>Bacteria</taxon>
        <taxon>Pseudomonadati</taxon>
        <taxon>Pseudomonadota</taxon>
        <taxon>Alphaproteobacteria</taxon>
        <taxon>Rhodobacterales</taxon>
        <taxon>Paracoccaceae</taxon>
        <taxon>Sedimentitalea</taxon>
    </lineage>
</organism>
<evidence type="ECO:0000313" key="2">
    <source>
        <dbReference type="Proteomes" id="UP000619079"/>
    </source>
</evidence>
<dbReference type="Proteomes" id="UP000619079">
    <property type="component" value="Unassembled WGS sequence"/>
</dbReference>
<gene>
    <name evidence="1" type="ORF">JF290_17125</name>
</gene>
<keyword evidence="2" id="KW-1185">Reference proteome</keyword>
<accession>A0A8J7LX71</accession>
<name>A0A8J7LX71_9RHOB</name>
<dbReference type="SUPFAM" id="SSF54909">
    <property type="entry name" value="Dimeric alpha+beta barrel"/>
    <property type="match status" value="1"/>
</dbReference>
<reference evidence="1" key="1">
    <citation type="submission" date="2020-12" db="EMBL/GenBank/DDBJ databases">
        <title>Sedimentitalea sp. nov., isolated from sand in Incheon.</title>
        <authorList>
            <person name="Kim W."/>
        </authorList>
    </citation>
    <scope>NUCLEOTIDE SEQUENCE</scope>
    <source>
        <strain evidence="1">CAU 1593</strain>
    </source>
</reference>
<dbReference type="InterPro" id="IPR011008">
    <property type="entry name" value="Dimeric_a/b-barrel"/>
</dbReference>